<dbReference type="GO" id="GO:0005741">
    <property type="term" value="C:mitochondrial outer membrane"/>
    <property type="evidence" value="ECO:0007669"/>
    <property type="project" value="UniProtKB-SubCell"/>
</dbReference>
<accession>A0ABD0Z917</accession>
<evidence type="ECO:0000256" key="12">
    <source>
        <dbReference type="ARBA" id="ARBA00023170"/>
    </source>
</evidence>
<evidence type="ECO:0000313" key="14">
    <source>
        <dbReference type="EMBL" id="KAL1140272.1"/>
    </source>
</evidence>
<evidence type="ECO:0000256" key="4">
    <source>
        <dbReference type="ARBA" id="ARBA00022448"/>
    </source>
</evidence>
<comment type="subcellular location">
    <subcellularLocation>
        <location evidence="1">Mitochondrion outer membrane</location>
        <topology evidence="1">Single-pass membrane protein</topology>
    </subcellularLocation>
</comment>
<dbReference type="EMBL" id="JBFDAA010000001">
    <property type="protein sequence ID" value="KAL1140272.1"/>
    <property type="molecule type" value="Genomic_DNA"/>
</dbReference>
<sequence length="183" mass="20993">MASGEESDSGMGSMPDSSKDCTPEKPKHIARCIEDDIEDETLSERLWGLTEMFPEKMRTATYSLYCGTKSGLKNMYNISRTGMWIFFSSSAILFAPVLFEVERAQFEEAQRSQQKQVSIVLLVQYTFAHIKNFLLIKSSRIIIFKREQKKLCFKHNSCSEISPMVMGRVILIIIYKATNSYQD</sequence>
<keyword evidence="9" id="KW-0811">Translocation</keyword>
<proteinExistence type="inferred from homology"/>
<dbReference type="CDD" id="cd22884">
    <property type="entry name" value="TOM22"/>
    <property type="match status" value="1"/>
</dbReference>
<evidence type="ECO:0000256" key="10">
    <source>
        <dbReference type="ARBA" id="ARBA00023128"/>
    </source>
</evidence>
<keyword evidence="7" id="KW-0653">Protein transport</keyword>
<evidence type="ECO:0000256" key="5">
    <source>
        <dbReference type="ARBA" id="ARBA00022692"/>
    </source>
</evidence>
<reference evidence="14 15" key="1">
    <citation type="submission" date="2024-07" db="EMBL/GenBank/DDBJ databases">
        <title>Chromosome-level genome assembly of the water stick insect Ranatra chinensis (Heteroptera: Nepidae).</title>
        <authorList>
            <person name="Liu X."/>
        </authorList>
    </citation>
    <scope>NUCLEOTIDE SEQUENCE [LARGE SCALE GENOMIC DNA]</scope>
    <source>
        <strain evidence="14">Cailab_2021Rc</strain>
        <tissue evidence="14">Muscle</tissue>
    </source>
</reference>
<evidence type="ECO:0000256" key="13">
    <source>
        <dbReference type="SAM" id="MobiDB-lite"/>
    </source>
</evidence>
<name>A0ABD0Z917_9HEMI</name>
<evidence type="ECO:0000256" key="6">
    <source>
        <dbReference type="ARBA" id="ARBA00022787"/>
    </source>
</evidence>
<comment type="similarity">
    <text evidence="2">Belongs to the Tom22 family.</text>
</comment>
<keyword evidence="11" id="KW-0472">Membrane</keyword>
<keyword evidence="8" id="KW-1133">Transmembrane helix</keyword>
<evidence type="ECO:0000256" key="2">
    <source>
        <dbReference type="ARBA" id="ARBA00009874"/>
    </source>
</evidence>
<keyword evidence="5" id="KW-0812">Transmembrane</keyword>
<keyword evidence="4" id="KW-0813">Transport</keyword>
<evidence type="ECO:0000313" key="15">
    <source>
        <dbReference type="Proteomes" id="UP001558652"/>
    </source>
</evidence>
<comment type="caution">
    <text evidence="14">The sequence shown here is derived from an EMBL/GenBank/DDBJ whole genome shotgun (WGS) entry which is preliminary data.</text>
</comment>
<keyword evidence="15" id="KW-1185">Reference proteome</keyword>
<evidence type="ECO:0000256" key="7">
    <source>
        <dbReference type="ARBA" id="ARBA00022927"/>
    </source>
</evidence>
<evidence type="ECO:0000256" key="9">
    <source>
        <dbReference type="ARBA" id="ARBA00023010"/>
    </source>
</evidence>
<evidence type="ECO:0000256" key="1">
    <source>
        <dbReference type="ARBA" id="ARBA00004572"/>
    </source>
</evidence>
<dbReference type="AlphaFoldDB" id="A0ABD0Z917"/>
<keyword evidence="6" id="KW-1000">Mitochondrion outer membrane</keyword>
<dbReference type="GO" id="GO:0015031">
    <property type="term" value="P:protein transport"/>
    <property type="evidence" value="ECO:0007669"/>
    <property type="project" value="UniProtKB-KW"/>
</dbReference>
<dbReference type="PANTHER" id="PTHR12504">
    <property type="entry name" value="MITOCHONDRIAL IMPORT RECEPTOR SUBUNIT TOM22"/>
    <property type="match status" value="1"/>
</dbReference>
<dbReference type="InterPro" id="IPR005683">
    <property type="entry name" value="Tom22"/>
</dbReference>
<evidence type="ECO:0000256" key="3">
    <source>
        <dbReference type="ARBA" id="ARBA00016229"/>
    </source>
</evidence>
<dbReference type="PANTHER" id="PTHR12504:SF0">
    <property type="entry name" value="MITOCHONDRIAL IMPORT RECEPTOR SUBUNIT TOM22 HOMOLOG"/>
    <property type="match status" value="1"/>
</dbReference>
<keyword evidence="12" id="KW-0675">Receptor</keyword>
<evidence type="ECO:0000256" key="8">
    <source>
        <dbReference type="ARBA" id="ARBA00022989"/>
    </source>
</evidence>
<evidence type="ECO:0000256" key="11">
    <source>
        <dbReference type="ARBA" id="ARBA00023136"/>
    </source>
</evidence>
<keyword evidence="10" id="KW-0496">Mitochondrion</keyword>
<dbReference type="Pfam" id="PF04281">
    <property type="entry name" value="Tom22"/>
    <property type="match status" value="1"/>
</dbReference>
<dbReference type="Proteomes" id="UP001558652">
    <property type="component" value="Unassembled WGS sequence"/>
</dbReference>
<organism evidence="14 15">
    <name type="scientific">Ranatra chinensis</name>
    <dbReference type="NCBI Taxonomy" id="642074"/>
    <lineage>
        <taxon>Eukaryota</taxon>
        <taxon>Metazoa</taxon>
        <taxon>Ecdysozoa</taxon>
        <taxon>Arthropoda</taxon>
        <taxon>Hexapoda</taxon>
        <taxon>Insecta</taxon>
        <taxon>Pterygota</taxon>
        <taxon>Neoptera</taxon>
        <taxon>Paraneoptera</taxon>
        <taxon>Hemiptera</taxon>
        <taxon>Heteroptera</taxon>
        <taxon>Panheteroptera</taxon>
        <taxon>Nepomorpha</taxon>
        <taxon>Nepidae</taxon>
        <taxon>Ranatrinae</taxon>
        <taxon>Ranatra</taxon>
    </lineage>
</organism>
<feature type="region of interest" description="Disordered" evidence="13">
    <location>
        <begin position="1"/>
        <end position="25"/>
    </location>
</feature>
<gene>
    <name evidence="14" type="ORF">AAG570_000204</name>
</gene>
<protein>
    <recommendedName>
        <fullName evidence="3">Mitochondrial import receptor subunit TOM22 homolog</fullName>
    </recommendedName>
</protein>